<keyword evidence="6" id="KW-0325">Glycoprotein</keyword>
<dbReference type="InterPro" id="IPR016167">
    <property type="entry name" value="FAD-bd_PCMH_sub1"/>
</dbReference>
<dbReference type="PROSITE" id="PS51387">
    <property type="entry name" value="FAD_PCMH"/>
    <property type="match status" value="1"/>
</dbReference>
<dbReference type="PANTHER" id="PTHR32448">
    <property type="entry name" value="OS08G0158400 PROTEIN"/>
    <property type="match status" value="1"/>
</dbReference>
<evidence type="ECO:0000313" key="8">
    <source>
        <dbReference type="Proteomes" id="UP001652623"/>
    </source>
</evidence>
<keyword evidence="3" id="KW-0285">Flavoprotein</keyword>
<keyword evidence="4" id="KW-0732">Signal</keyword>
<dbReference type="InterPro" id="IPR016166">
    <property type="entry name" value="FAD-bd_PCMH"/>
</dbReference>
<comment type="similarity">
    <text evidence="2">Belongs to the oxygen-dependent FAD-linked oxidoreductase family.</text>
</comment>
<dbReference type="GeneID" id="107406042"/>
<gene>
    <name evidence="9" type="primary">LOC107406042</name>
</gene>
<dbReference type="SUPFAM" id="SSF56176">
    <property type="entry name" value="FAD-binding/transporter-associated domain-like"/>
    <property type="match status" value="1"/>
</dbReference>
<evidence type="ECO:0000256" key="1">
    <source>
        <dbReference type="ARBA" id="ARBA00001974"/>
    </source>
</evidence>
<dbReference type="InterPro" id="IPR016169">
    <property type="entry name" value="FAD-bd_PCMH_sub2"/>
</dbReference>
<evidence type="ECO:0000256" key="6">
    <source>
        <dbReference type="ARBA" id="ARBA00023180"/>
    </source>
</evidence>
<organism evidence="8 9">
    <name type="scientific">Ziziphus jujuba</name>
    <name type="common">Chinese jujube</name>
    <name type="synonym">Ziziphus sativa</name>
    <dbReference type="NCBI Taxonomy" id="326968"/>
    <lineage>
        <taxon>Eukaryota</taxon>
        <taxon>Viridiplantae</taxon>
        <taxon>Streptophyta</taxon>
        <taxon>Embryophyta</taxon>
        <taxon>Tracheophyta</taxon>
        <taxon>Spermatophyta</taxon>
        <taxon>Magnoliopsida</taxon>
        <taxon>eudicotyledons</taxon>
        <taxon>Gunneridae</taxon>
        <taxon>Pentapetalae</taxon>
        <taxon>rosids</taxon>
        <taxon>fabids</taxon>
        <taxon>Rosales</taxon>
        <taxon>Rhamnaceae</taxon>
        <taxon>Paliureae</taxon>
        <taxon>Ziziphus</taxon>
    </lineage>
</organism>
<keyword evidence="8" id="KW-1185">Reference proteome</keyword>
<keyword evidence="5" id="KW-0274">FAD</keyword>
<proteinExistence type="inferred from homology"/>
<dbReference type="Pfam" id="PF08031">
    <property type="entry name" value="BBE"/>
    <property type="match status" value="1"/>
</dbReference>
<reference evidence="9" key="2">
    <citation type="submission" date="2025-08" db="UniProtKB">
        <authorList>
            <consortium name="RefSeq"/>
        </authorList>
    </citation>
    <scope>IDENTIFICATION</scope>
    <source>
        <tissue evidence="9">Seedling</tissue>
    </source>
</reference>
<dbReference type="Gene3D" id="3.30.465.10">
    <property type="match status" value="1"/>
</dbReference>
<protein>
    <submittedName>
        <fullName evidence="9">Berberine bridge enzyme-like 8 isoform X1</fullName>
    </submittedName>
</protein>
<dbReference type="Gene3D" id="3.40.462.20">
    <property type="match status" value="1"/>
</dbReference>
<sequence>MDGLGAYLPFICNPFNGNRSPAAALSTCKLDGLCYSWKYYKCCEKGVTSSVGISALPHLRARERVFDGSVRTHNIDMKIKKPPTRRASRSSTTIFSLCSVLLISLSLEASSSSIQDNFVQCLTNHSYASHPISEVIYLPNNASFKSVLQSKVRNLRFMTPSTPKPLVIVAAKNESHVQHTVLCAKSVGLEIRIRSGGHDFEGVSYVSRKPFIVLDMFNLRSIDIDIASETAWVQSGATLGEIYYGIANKSKYHAFPGGVCPTLGAGGHFTGGGYGNLMRKFGLSVDNIIDAKIVDAKGTILDRESMGEDLFWVIRGGGASSFGVILSWKIKLVKIPSTVTVFRVERTLEQGATDIVLQWQKVADKLHEDLFVRLVIQLVNASKEGDEKTIKASFIALFLGQSKSLLNLIKQSFPKLGLQRKDCIEMSWVESILYWADFPNGTAPEVLLIENSTEIIFFKLKSDYVKEIIPRDGLEAIWKKMIESGGVRMQWNPYGGKMSEISESETPFPHRKGNVFKIQYSVGWREDGSETTTNRYLDLIKEFHEAMTPFVSKDPREAFLNYRDLDIGTSSTGKYKEGRVYGTKYFKGNFDRLVKVKTMVDPDNFFRNEQSIPTSP</sequence>
<evidence type="ECO:0000256" key="5">
    <source>
        <dbReference type="ARBA" id="ARBA00022827"/>
    </source>
</evidence>
<accession>A0ABM4A3E6</accession>
<evidence type="ECO:0000259" key="7">
    <source>
        <dbReference type="PROSITE" id="PS51387"/>
    </source>
</evidence>
<evidence type="ECO:0000256" key="4">
    <source>
        <dbReference type="ARBA" id="ARBA00022729"/>
    </source>
</evidence>
<reference evidence="8" key="1">
    <citation type="submission" date="2025-05" db="UniProtKB">
        <authorList>
            <consortium name="RefSeq"/>
        </authorList>
    </citation>
    <scope>NUCLEOTIDE SEQUENCE [LARGE SCALE GENOMIC DNA]</scope>
</reference>
<evidence type="ECO:0000313" key="9">
    <source>
        <dbReference type="RefSeq" id="XP_060671259.1"/>
    </source>
</evidence>
<feature type="domain" description="FAD-binding PCMH-type" evidence="7">
    <location>
        <begin position="161"/>
        <end position="335"/>
    </location>
</feature>
<dbReference type="InterPro" id="IPR012951">
    <property type="entry name" value="BBE"/>
</dbReference>
<dbReference type="RefSeq" id="XP_060671259.1">
    <property type="nucleotide sequence ID" value="XM_060815276.1"/>
</dbReference>
<name>A0ABM4A3E6_ZIZJJ</name>
<evidence type="ECO:0000256" key="3">
    <source>
        <dbReference type="ARBA" id="ARBA00022630"/>
    </source>
</evidence>
<comment type="cofactor">
    <cofactor evidence="1">
        <name>FAD</name>
        <dbReference type="ChEBI" id="CHEBI:57692"/>
    </cofactor>
</comment>
<dbReference type="Proteomes" id="UP001652623">
    <property type="component" value="Chromosome 1"/>
</dbReference>
<evidence type="ECO:0000256" key="2">
    <source>
        <dbReference type="ARBA" id="ARBA00005466"/>
    </source>
</evidence>
<dbReference type="InterPro" id="IPR036318">
    <property type="entry name" value="FAD-bd_PCMH-like_sf"/>
</dbReference>
<dbReference type="Pfam" id="PF01565">
    <property type="entry name" value="FAD_binding_4"/>
    <property type="match status" value="1"/>
</dbReference>
<dbReference type="InterPro" id="IPR006094">
    <property type="entry name" value="Oxid_FAD_bind_N"/>
</dbReference>
<dbReference type="Gene3D" id="3.30.43.10">
    <property type="entry name" value="Uridine Diphospho-n-acetylenolpyruvylglucosamine Reductase, domain 2"/>
    <property type="match status" value="1"/>
</dbReference>